<evidence type="ECO:0000256" key="5">
    <source>
        <dbReference type="ARBA" id="ARBA00022741"/>
    </source>
</evidence>
<evidence type="ECO:0000256" key="3">
    <source>
        <dbReference type="ARBA" id="ARBA00022448"/>
    </source>
</evidence>
<dbReference type="Gene3D" id="3.40.50.300">
    <property type="entry name" value="P-loop containing nucleotide triphosphate hydrolases"/>
    <property type="match status" value="1"/>
</dbReference>
<dbReference type="RefSeq" id="WP_005584669.1">
    <property type="nucleotide sequence ID" value="NZ_LT669839.1"/>
</dbReference>
<protein>
    <recommendedName>
        <fullName evidence="10">ABC transporter ATP-binding protein</fullName>
    </recommendedName>
</protein>
<comment type="function">
    <text evidence="10">Part of an ABC transporter complex. Responsible for energy coupling to the transport system.</text>
</comment>
<dbReference type="SMART" id="SM00382">
    <property type="entry name" value="AAA"/>
    <property type="match status" value="1"/>
</dbReference>
<evidence type="ECO:0000256" key="1">
    <source>
        <dbReference type="ARBA" id="ARBA00004202"/>
    </source>
</evidence>
<keyword evidence="5 10" id="KW-0547">Nucleotide-binding</keyword>
<dbReference type="AlphaFoldDB" id="M1YW60"/>
<feature type="domain" description="ABC transporter" evidence="11">
    <location>
        <begin position="2"/>
        <end position="236"/>
    </location>
</feature>
<evidence type="ECO:0000256" key="6">
    <source>
        <dbReference type="ARBA" id="ARBA00022840"/>
    </source>
</evidence>
<dbReference type="FunFam" id="3.40.50.300:FF:000224">
    <property type="entry name" value="Energy-coupling factor transporter ATP-binding protein EcfA"/>
    <property type="match status" value="1"/>
</dbReference>
<keyword evidence="13" id="KW-1185">Reference proteome</keyword>
<sequence length="273" mass="31648">MITIESLEFKYEDGTKALKNINMDLGKGNVIGVIGANGSGKSTLFLNMVGILKPSKGCIKYDNSHIQYSKKFLREYRKKVNIVFQDPDKQLFYSNVYDDLAFSLRNLNYSEEEIEIRVKKALEIVDGYELRDRPTHFLSYGQKKRIAIAGVLVMDLDVILFDEPTSGLDPYMTKEIKDIIKKLSREKKIVISSHDMDLIYEICDYVYVLRQGEILGEGLTQEIFLEKNLLTKAYLERPWLVKLHEELGLPLYKNENQLFKWKGDSYEKRNCSS</sequence>
<dbReference type="PANTHER" id="PTHR43553:SF24">
    <property type="entry name" value="ENERGY-COUPLING FACTOR TRANSPORTER ATP-BINDING PROTEIN ECFA1"/>
    <property type="match status" value="1"/>
</dbReference>
<dbReference type="HOGENOM" id="CLU_000604_1_22_9"/>
<dbReference type="NCBIfam" id="TIGR01166">
    <property type="entry name" value="cbiO"/>
    <property type="match status" value="1"/>
</dbReference>
<dbReference type="InterPro" id="IPR017871">
    <property type="entry name" value="ABC_transporter-like_CS"/>
</dbReference>
<dbReference type="Proteomes" id="UP000245423">
    <property type="component" value="Chromosome 1"/>
</dbReference>
<evidence type="ECO:0000256" key="10">
    <source>
        <dbReference type="RuleBase" id="RU364103"/>
    </source>
</evidence>
<evidence type="ECO:0000259" key="11">
    <source>
        <dbReference type="PROSITE" id="PS50893"/>
    </source>
</evidence>
<dbReference type="EMBL" id="LT669839">
    <property type="protein sequence ID" value="SHD77595.1"/>
    <property type="molecule type" value="Genomic_DNA"/>
</dbReference>
<dbReference type="SUPFAM" id="SSF52540">
    <property type="entry name" value="P-loop containing nucleoside triphosphate hydrolases"/>
    <property type="match status" value="1"/>
</dbReference>
<dbReference type="PROSITE" id="PS00211">
    <property type="entry name" value="ABC_TRANSPORTER_1"/>
    <property type="match status" value="1"/>
</dbReference>
<dbReference type="InterPro" id="IPR050095">
    <property type="entry name" value="ECF_ABC_transporter_ATP-bd"/>
</dbReference>
<dbReference type="GO" id="GO:0005524">
    <property type="term" value="F:ATP binding"/>
    <property type="evidence" value="ECO:0007669"/>
    <property type="project" value="UniProtKB-UniRule"/>
</dbReference>
<reference evidence="12 13" key="1">
    <citation type="submission" date="2016-11" db="EMBL/GenBank/DDBJ databases">
        <authorList>
            <person name="Manzoor S."/>
        </authorList>
    </citation>
    <scope>NUCLEOTIDE SEQUENCE [LARGE SCALE GENOMIC DNA]</scope>
    <source>
        <strain evidence="12">Clostridium ultunense strain Esp</strain>
    </source>
</reference>
<comment type="similarity">
    <text evidence="2 10">Belongs to the ABC transporter superfamily.</text>
</comment>
<dbReference type="Pfam" id="PF00005">
    <property type="entry name" value="ABC_tran"/>
    <property type="match status" value="1"/>
</dbReference>
<gene>
    <name evidence="12" type="ORF">CUESP1_2241</name>
</gene>
<evidence type="ECO:0000256" key="7">
    <source>
        <dbReference type="ARBA" id="ARBA00022967"/>
    </source>
</evidence>
<comment type="subcellular location">
    <subcellularLocation>
        <location evidence="1 10">Cell membrane</location>
        <topology evidence="1 10">Peripheral membrane protein</topology>
    </subcellularLocation>
</comment>
<keyword evidence="3 10" id="KW-0813">Transport</keyword>
<dbReference type="PANTHER" id="PTHR43553">
    <property type="entry name" value="HEAVY METAL TRANSPORTER"/>
    <property type="match status" value="1"/>
</dbReference>
<dbReference type="InterPro" id="IPR003593">
    <property type="entry name" value="AAA+_ATPase"/>
</dbReference>
<dbReference type="GO" id="GO:0016887">
    <property type="term" value="F:ATP hydrolysis activity"/>
    <property type="evidence" value="ECO:0007669"/>
    <property type="project" value="InterPro"/>
</dbReference>
<dbReference type="InterPro" id="IPR027417">
    <property type="entry name" value="P-loop_NTPase"/>
</dbReference>
<accession>M1YW60</accession>
<dbReference type="InterPro" id="IPR015856">
    <property type="entry name" value="ABC_transpr_CbiO/EcfA_su"/>
</dbReference>
<evidence type="ECO:0000313" key="13">
    <source>
        <dbReference type="Proteomes" id="UP000245423"/>
    </source>
</evidence>
<keyword evidence="4 10" id="KW-1003">Cell membrane</keyword>
<dbReference type="InterPro" id="IPR005876">
    <property type="entry name" value="Co_trans_ATP-bd"/>
</dbReference>
<organism evidence="12 13">
    <name type="scientific">[Clostridium] ultunense Esp</name>
    <dbReference type="NCBI Taxonomy" id="1288971"/>
    <lineage>
        <taxon>Bacteria</taxon>
        <taxon>Bacillati</taxon>
        <taxon>Bacillota</taxon>
        <taxon>Tissierellia</taxon>
        <taxon>Tissierellales</taxon>
        <taxon>Tepidimicrobiaceae</taxon>
        <taxon>Schnuerera</taxon>
    </lineage>
</organism>
<evidence type="ECO:0000256" key="4">
    <source>
        <dbReference type="ARBA" id="ARBA00022475"/>
    </source>
</evidence>
<keyword evidence="8 10" id="KW-0472">Membrane</keyword>
<evidence type="ECO:0000256" key="9">
    <source>
        <dbReference type="ARBA" id="ARBA00025157"/>
    </source>
</evidence>
<dbReference type="OrthoDB" id="9784332at2"/>
<evidence type="ECO:0000256" key="2">
    <source>
        <dbReference type="ARBA" id="ARBA00005417"/>
    </source>
</evidence>
<dbReference type="InterPro" id="IPR003439">
    <property type="entry name" value="ABC_transporter-like_ATP-bd"/>
</dbReference>
<keyword evidence="6 10" id="KW-0067">ATP-binding</keyword>
<evidence type="ECO:0000256" key="8">
    <source>
        <dbReference type="ARBA" id="ARBA00023136"/>
    </source>
</evidence>
<comment type="function">
    <text evidence="9">Probably part of an ABC transporter complex. Responsible for energy coupling to the transport system.</text>
</comment>
<keyword evidence="7" id="KW-1278">Translocase</keyword>
<dbReference type="GO" id="GO:0006824">
    <property type="term" value="P:cobalt ion transport"/>
    <property type="evidence" value="ECO:0007669"/>
    <property type="project" value="InterPro"/>
</dbReference>
<dbReference type="GO" id="GO:0043190">
    <property type="term" value="C:ATP-binding cassette (ABC) transporter complex"/>
    <property type="evidence" value="ECO:0007669"/>
    <property type="project" value="TreeGrafter"/>
</dbReference>
<name>M1YW60_9FIRM</name>
<dbReference type="PROSITE" id="PS50893">
    <property type="entry name" value="ABC_TRANSPORTER_2"/>
    <property type="match status" value="1"/>
</dbReference>
<evidence type="ECO:0000313" key="12">
    <source>
        <dbReference type="EMBL" id="SHD77595.1"/>
    </source>
</evidence>
<keyword evidence="12" id="KW-0378">Hydrolase</keyword>
<dbReference type="CDD" id="cd03225">
    <property type="entry name" value="ABC_cobalt_CbiO_domain1"/>
    <property type="match status" value="1"/>
</dbReference>
<dbReference type="GO" id="GO:0042626">
    <property type="term" value="F:ATPase-coupled transmembrane transporter activity"/>
    <property type="evidence" value="ECO:0007669"/>
    <property type="project" value="TreeGrafter"/>
</dbReference>
<proteinExistence type="inferred from homology"/>